<name>A0A8X8LEK5_9BACT</name>
<dbReference type="Gene3D" id="1.10.8.730">
    <property type="match status" value="1"/>
</dbReference>
<dbReference type="Pfam" id="PF19044">
    <property type="entry name" value="P-loop_TraG"/>
    <property type="match status" value="1"/>
</dbReference>
<proteinExistence type="predicted"/>
<organism evidence="3 4">
    <name type="scientific">Hydrobacter penzbergensis</name>
    <dbReference type="NCBI Taxonomy" id="1235997"/>
    <lineage>
        <taxon>Bacteria</taxon>
        <taxon>Pseudomonadati</taxon>
        <taxon>Bacteroidota</taxon>
        <taxon>Chitinophagia</taxon>
        <taxon>Chitinophagales</taxon>
        <taxon>Chitinophagaceae</taxon>
        <taxon>Hydrobacter</taxon>
    </lineage>
</organism>
<dbReference type="AlphaFoldDB" id="A0A8X8LEK5"/>
<dbReference type="Proteomes" id="UP000198711">
    <property type="component" value="Unassembled WGS sequence"/>
</dbReference>
<keyword evidence="4" id="KW-1185">Reference proteome</keyword>
<dbReference type="InterPro" id="IPR022509">
    <property type="entry name" value="Conjugation_ATPase_TraG"/>
</dbReference>
<evidence type="ECO:0000313" key="3">
    <source>
        <dbReference type="EMBL" id="SDX02481.1"/>
    </source>
</evidence>
<evidence type="ECO:0000313" key="4">
    <source>
        <dbReference type="Proteomes" id="UP000198711"/>
    </source>
</evidence>
<dbReference type="Gene3D" id="3.40.50.300">
    <property type="entry name" value="P-loop containing nucleotide triphosphate hydrolases"/>
    <property type="match status" value="1"/>
</dbReference>
<evidence type="ECO:0000259" key="1">
    <source>
        <dbReference type="Pfam" id="PF12991"/>
    </source>
</evidence>
<dbReference type="InterPro" id="IPR027417">
    <property type="entry name" value="P-loop_NTPase"/>
</dbReference>
<dbReference type="InterPro" id="IPR024451">
    <property type="entry name" value="TraG_N_Bacteroidetes"/>
</dbReference>
<dbReference type="PANTHER" id="PTHR38467">
    <property type="match status" value="1"/>
</dbReference>
<reference evidence="3 4" key="1">
    <citation type="submission" date="2016-10" db="EMBL/GenBank/DDBJ databases">
        <authorList>
            <person name="Varghese N."/>
            <person name="Submissions S."/>
        </authorList>
    </citation>
    <scope>NUCLEOTIDE SEQUENCE [LARGE SCALE GENOMIC DNA]</scope>
    <source>
        <strain evidence="3 4">DSM 25353</strain>
    </source>
</reference>
<feature type="domain" description="TraG P-loop" evidence="2">
    <location>
        <begin position="460"/>
        <end position="865"/>
    </location>
</feature>
<dbReference type="PANTHER" id="PTHR38467:SF1">
    <property type="entry name" value="CONJUGATIVE TRANSFER: ASSEMBLY"/>
    <property type="match status" value="1"/>
</dbReference>
<dbReference type="NCBIfam" id="TIGR03783">
    <property type="entry name" value="Bac_Flav_CT_G"/>
    <property type="match status" value="1"/>
</dbReference>
<feature type="domain" description="TraG N-terminal Bacteroidetes" evidence="1">
    <location>
        <begin position="68"/>
        <end position="114"/>
    </location>
</feature>
<dbReference type="SUPFAM" id="SSF52540">
    <property type="entry name" value="P-loop containing nucleoside triphosphate hydrolases"/>
    <property type="match status" value="1"/>
</dbReference>
<dbReference type="Pfam" id="PF12991">
    <property type="entry name" value="DUF3875"/>
    <property type="match status" value="1"/>
</dbReference>
<evidence type="ECO:0000259" key="2">
    <source>
        <dbReference type="Pfam" id="PF19044"/>
    </source>
</evidence>
<dbReference type="InterPro" id="IPR053155">
    <property type="entry name" value="F-pilin_assembly_TraC"/>
</dbReference>
<accession>A0A8X8LEK5</accession>
<dbReference type="EMBL" id="FNNO01000008">
    <property type="protein sequence ID" value="SDX02481.1"/>
    <property type="molecule type" value="Genomic_DNA"/>
</dbReference>
<sequence length="866" mass="98635">MPAATFCVLLSSWCAAYYLSGLRAFVRRLLVCLGLSVKQQIWEAWLDEKNGFVGNAENSAMQSTIPMKNLQDILPLYGVEQDMLLSKMGDITICYQLELPEIFTMSSAEYEAFHQSWVKAVKLLPEGYVLHKQDWYVQKNYGGDFEKEHSFLSLASERFFHERPYLAHQCYLMLTLRPRNRKFVTSFGSTLLRGHIVPEETLDPAFAKTFEGVCSQFIRVLSDSEFVGVKRLTGDGLIQLVNRYLLLSDDSVMGDLAFDRGIRVGEKHCELFTLANTDDLPGYCGARMDYEKYGTDGGKFPIGFVSPLGQLLSCDHIYNQYLFVEDNAAFIKGLEAKKKRLQSLATYARENAYGREAVDQFLNEAVAEQRTIVRAHFNVLAWTDDGARVQEIRNLCTAALAQIDATAKIETVGAPQIYWAAIPGNAADLPINETFATFSHQACCFLNLETNYQSSQSPIGLRLGDRLSGRPLHVDLSDEPMERGITSNRNKFILGPSGSGKSFFTNHLLRSYYEQGAHIVMVDVGHSYKGLCTLVGGYYFSYSEDERISFNPFRIDGEGQPGTEKKESIKTLLVTLWKKDSVEFSRSEYVALSNALQLYYEKEIPFRSFDSFYEFLLTDFTKAVKEDRVKEQDFDLSNFLYVLRPYYKGGEYDCLLNAAENLDLLNKRFIVFELDTIKDHPILFPVVTIIIMEMFISKIRQLKGVRKMILIEEAWKAIAKAGMAEYIRYLFKTIRKHFGEPIVVTQEIEDIISSEIVKKTIIAMSDCKILFDQSKYQQQFDEVQQLLGLTDKQKAQVLSLNKANDPLRKYKEVFISLGSRHSKVYRVEVSPEEYLAYTTEEKEKLQVTMAAEKYGGMEVAIASLTN</sequence>
<comment type="caution">
    <text evidence="3">The sequence shown here is derived from an EMBL/GenBank/DDBJ whole genome shotgun (WGS) entry which is preliminary data.</text>
</comment>
<dbReference type="InterPro" id="IPR043964">
    <property type="entry name" value="P-loop_TraG"/>
</dbReference>
<protein>
    <submittedName>
        <fullName evidence="3">Bacteroides conjugation system ATPase, TraG family</fullName>
    </submittedName>
</protein>
<gene>
    <name evidence="3" type="ORF">SAMN05444410_10866</name>
</gene>